<evidence type="ECO:0000256" key="14">
    <source>
        <dbReference type="ARBA" id="ARBA00063680"/>
    </source>
</evidence>
<keyword evidence="5" id="KW-0963">Cytoplasm</keyword>
<dbReference type="FunFam" id="1.10.8.10:FF:000005">
    <property type="entry name" value="Non-specific serine/threonine protein kinase"/>
    <property type="match status" value="1"/>
</dbReference>
<dbReference type="PROSITE" id="PS50030">
    <property type="entry name" value="UBA"/>
    <property type="match status" value="1"/>
</dbReference>
<reference evidence="21" key="3">
    <citation type="submission" date="2025-09" db="UniProtKB">
        <authorList>
            <consortium name="Ensembl"/>
        </authorList>
    </citation>
    <scope>IDENTIFICATION</scope>
</reference>
<evidence type="ECO:0000256" key="12">
    <source>
        <dbReference type="ARBA" id="ARBA00048679"/>
    </source>
</evidence>
<dbReference type="PANTHER" id="PTHR24346:SF28">
    <property type="entry name" value="MAP_MICROTUBULE AFFINITY-REGULATING KINASE 4"/>
    <property type="match status" value="1"/>
</dbReference>
<evidence type="ECO:0000256" key="1">
    <source>
        <dbReference type="ARBA" id="ARBA00004279"/>
    </source>
</evidence>
<evidence type="ECO:0000256" key="13">
    <source>
        <dbReference type="ARBA" id="ARBA00054424"/>
    </source>
</evidence>
<dbReference type="FunFam" id="3.30.200.20:FF:000003">
    <property type="entry name" value="Non-specific serine/threonine protein kinase"/>
    <property type="match status" value="1"/>
</dbReference>
<evidence type="ECO:0000256" key="16">
    <source>
        <dbReference type="PROSITE-ProRule" id="PRU10141"/>
    </source>
</evidence>
<dbReference type="Ensembl" id="ENSSFAT00005034609.1">
    <property type="protein sequence ID" value="ENSSFAP00005033440.1"/>
    <property type="gene ID" value="ENSSFAG00005014386.1"/>
</dbReference>
<feature type="compositionally biased region" description="Low complexity" evidence="17">
    <location>
        <begin position="436"/>
        <end position="457"/>
    </location>
</feature>
<evidence type="ECO:0000256" key="7">
    <source>
        <dbReference type="ARBA" id="ARBA00022679"/>
    </source>
</evidence>
<dbReference type="GO" id="GO:0035556">
    <property type="term" value="P:intracellular signal transduction"/>
    <property type="evidence" value="ECO:0007669"/>
    <property type="project" value="TreeGrafter"/>
</dbReference>
<dbReference type="CDD" id="cd12197">
    <property type="entry name" value="MARK4_C"/>
    <property type="match status" value="1"/>
</dbReference>
<keyword evidence="22" id="KW-1185">Reference proteome</keyword>
<evidence type="ECO:0000259" key="20">
    <source>
        <dbReference type="PROSITE" id="PS50032"/>
    </source>
</evidence>
<dbReference type="CDD" id="cd14072">
    <property type="entry name" value="STKc_MARK"/>
    <property type="match status" value="1"/>
</dbReference>
<keyword evidence="8 16" id="KW-0547">Nucleotide-binding</keyword>
<dbReference type="Gene3D" id="3.30.310.80">
    <property type="entry name" value="Kinase associated domain 1, KA1"/>
    <property type="match status" value="1"/>
</dbReference>
<protein>
    <recommendedName>
        <fullName evidence="15">MAP/microtubule affinity-regulating kinase 3</fullName>
        <ecNumber evidence="4">2.7.11.1</ecNumber>
    </recommendedName>
</protein>
<dbReference type="EC" id="2.7.11.1" evidence="4"/>
<dbReference type="SUPFAM" id="SSF103243">
    <property type="entry name" value="KA1-like"/>
    <property type="match status" value="1"/>
</dbReference>
<gene>
    <name evidence="21" type="primary">mark4b</name>
</gene>
<evidence type="ECO:0000256" key="10">
    <source>
        <dbReference type="ARBA" id="ARBA00022840"/>
    </source>
</evidence>
<name>A0A672HX40_SALFA</name>
<evidence type="ECO:0000256" key="3">
    <source>
        <dbReference type="ARBA" id="ARBA00006234"/>
    </source>
</evidence>
<dbReference type="PROSITE" id="PS00108">
    <property type="entry name" value="PROTEIN_KINASE_ST"/>
    <property type="match status" value="1"/>
</dbReference>
<dbReference type="GO" id="GO:0000226">
    <property type="term" value="P:microtubule cytoskeleton organization"/>
    <property type="evidence" value="ECO:0007669"/>
    <property type="project" value="TreeGrafter"/>
</dbReference>
<evidence type="ECO:0000256" key="2">
    <source>
        <dbReference type="ARBA" id="ARBA00004496"/>
    </source>
</evidence>
<dbReference type="InterPro" id="IPR008271">
    <property type="entry name" value="Ser/Thr_kinase_AS"/>
</dbReference>
<evidence type="ECO:0000256" key="8">
    <source>
        <dbReference type="ARBA" id="ARBA00022741"/>
    </source>
</evidence>
<evidence type="ECO:0000256" key="5">
    <source>
        <dbReference type="ARBA" id="ARBA00022490"/>
    </source>
</evidence>
<dbReference type="GO" id="GO:0030425">
    <property type="term" value="C:dendrite"/>
    <property type="evidence" value="ECO:0007669"/>
    <property type="project" value="UniProtKB-SubCell"/>
</dbReference>
<dbReference type="InterPro" id="IPR001772">
    <property type="entry name" value="KA1_dom"/>
</dbReference>
<keyword evidence="10 16" id="KW-0067">ATP-binding</keyword>
<reference evidence="21" key="1">
    <citation type="submission" date="2019-06" db="EMBL/GenBank/DDBJ databases">
        <authorList>
            <consortium name="Wellcome Sanger Institute Data Sharing"/>
        </authorList>
    </citation>
    <scope>NUCLEOTIDE SEQUENCE [LARGE SCALE GENOMIC DNA]</scope>
</reference>
<feature type="compositionally biased region" description="Low complexity" evidence="17">
    <location>
        <begin position="486"/>
        <end position="509"/>
    </location>
</feature>
<feature type="region of interest" description="Disordered" evidence="17">
    <location>
        <begin position="418"/>
        <end position="599"/>
    </location>
</feature>
<dbReference type="Pfam" id="PF00069">
    <property type="entry name" value="Pkinase"/>
    <property type="match status" value="1"/>
</dbReference>
<organism evidence="21 22">
    <name type="scientific">Salarias fasciatus</name>
    <name type="common">Jewelled blenny</name>
    <name type="synonym">Blennius fasciatus</name>
    <dbReference type="NCBI Taxonomy" id="181472"/>
    <lineage>
        <taxon>Eukaryota</taxon>
        <taxon>Metazoa</taxon>
        <taxon>Chordata</taxon>
        <taxon>Craniata</taxon>
        <taxon>Vertebrata</taxon>
        <taxon>Euteleostomi</taxon>
        <taxon>Actinopterygii</taxon>
        <taxon>Neopterygii</taxon>
        <taxon>Teleostei</taxon>
        <taxon>Neoteleostei</taxon>
        <taxon>Acanthomorphata</taxon>
        <taxon>Ovalentaria</taxon>
        <taxon>Blenniimorphae</taxon>
        <taxon>Blenniiformes</taxon>
        <taxon>Blennioidei</taxon>
        <taxon>Blenniidae</taxon>
        <taxon>Salariinae</taxon>
        <taxon>Salarias</taxon>
    </lineage>
</organism>
<evidence type="ECO:0000313" key="22">
    <source>
        <dbReference type="Proteomes" id="UP000472267"/>
    </source>
</evidence>
<dbReference type="PROSITE" id="PS50011">
    <property type="entry name" value="PROTEIN_KINASE_DOM"/>
    <property type="match status" value="1"/>
</dbReference>
<comment type="subcellular location">
    <subcellularLocation>
        <location evidence="1">Cell projection</location>
        <location evidence="1">Dendrite</location>
    </subcellularLocation>
    <subcellularLocation>
        <location evidence="2">Cytoplasm</location>
    </subcellularLocation>
</comment>
<dbReference type="InterPro" id="IPR049508">
    <property type="entry name" value="MARK1-4_cat"/>
</dbReference>
<dbReference type="SMART" id="SM00165">
    <property type="entry name" value="UBA"/>
    <property type="match status" value="1"/>
</dbReference>
<evidence type="ECO:0000313" key="21">
    <source>
        <dbReference type="Ensembl" id="ENSSFAP00005033440.1"/>
    </source>
</evidence>
<feature type="domain" description="UBA" evidence="19">
    <location>
        <begin position="325"/>
        <end position="365"/>
    </location>
</feature>
<evidence type="ECO:0000256" key="9">
    <source>
        <dbReference type="ARBA" id="ARBA00022777"/>
    </source>
</evidence>
<dbReference type="PROSITE" id="PS00107">
    <property type="entry name" value="PROTEIN_KINASE_ATP"/>
    <property type="match status" value="1"/>
</dbReference>
<comment type="similarity">
    <text evidence="3">Belongs to the protein kinase superfamily. CAMK Ser/Thr protein kinase family. SNF1 subfamily.</text>
</comment>
<dbReference type="InterPro" id="IPR028375">
    <property type="entry name" value="KA1/Ssp2_C"/>
</dbReference>
<dbReference type="FunFam" id="3.30.310.80:FF:000011">
    <property type="entry name" value="Non-specific serine/threonine protein kinase"/>
    <property type="match status" value="1"/>
</dbReference>
<comment type="catalytic activity">
    <reaction evidence="12">
        <text>L-seryl-[protein] + ATP = O-phospho-L-seryl-[protein] + ADP + H(+)</text>
        <dbReference type="Rhea" id="RHEA:17989"/>
        <dbReference type="Rhea" id="RHEA-COMP:9863"/>
        <dbReference type="Rhea" id="RHEA-COMP:11604"/>
        <dbReference type="ChEBI" id="CHEBI:15378"/>
        <dbReference type="ChEBI" id="CHEBI:29999"/>
        <dbReference type="ChEBI" id="CHEBI:30616"/>
        <dbReference type="ChEBI" id="CHEBI:83421"/>
        <dbReference type="ChEBI" id="CHEBI:456216"/>
        <dbReference type="EC" id="2.7.11.1"/>
    </reaction>
</comment>
<dbReference type="FunFam" id="1.10.510.10:FF:001032">
    <property type="entry name" value="KP78b, isoform A"/>
    <property type="match status" value="1"/>
</dbReference>
<comment type="catalytic activity">
    <reaction evidence="11">
        <text>L-threonyl-[protein] + ATP = O-phospho-L-threonyl-[protein] + ADP + H(+)</text>
        <dbReference type="Rhea" id="RHEA:46608"/>
        <dbReference type="Rhea" id="RHEA-COMP:11060"/>
        <dbReference type="Rhea" id="RHEA-COMP:11605"/>
        <dbReference type="ChEBI" id="CHEBI:15378"/>
        <dbReference type="ChEBI" id="CHEBI:30013"/>
        <dbReference type="ChEBI" id="CHEBI:30616"/>
        <dbReference type="ChEBI" id="CHEBI:61977"/>
        <dbReference type="ChEBI" id="CHEBI:456216"/>
        <dbReference type="EC" id="2.7.11.1"/>
    </reaction>
</comment>
<dbReference type="GO" id="GO:0050321">
    <property type="term" value="F:tau-protein kinase activity"/>
    <property type="evidence" value="ECO:0007669"/>
    <property type="project" value="TreeGrafter"/>
</dbReference>
<evidence type="ECO:0000256" key="15">
    <source>
        <dbReference type="ARBA" id="ARBA00071529"/>
    </source>
</evidence>
<feature type="domain" description="KA1" evidence="20">
    <location>
        <begin position="638"/>
        <end position="689"/>
    </location>
</feature>
<feature type="compositionally biased region" description="Basic and acidic residues" evidence="17">
    <location>
        <begin position="587"/>
        <end position="599"/>
    </location>
</feature>
<evidence type="ECO:0000256" key="4">
    <source>
        <dbReference type="ARBA" id="ARBA00012513"/>
    </source>
</evidence>
<dbReference type="InterPro" id="IPR011009">
    <property type="entry name" value="Kinase-like_dom_sf"/>
</dbReference>
<dbReference type="PANTHER" id="PTHR24346">
    <property type="entry name" value="MAP/MICROTUBULE AFFINITY-REGULATING KINASE"/>
    <property type="match status" value="1"/>
</dbReference>
<dbReference type="InterPro" id="IPR000719">
    <property type="entry name" value="Prot_kinase_dom"/>
</dbReference>
<dbReference type="GO" id="GO:0005737">
    <property type="term" value="C:cytoplasm"/>
    <property type="evidence" value="ECO:0007669"/>
    <property type="project" value="UniProtKB-SubCell"/>
</dbReference>
<dbReference type="GO" id="GO:0005524">
    <property type="term" value="F:ATP binding"/>
    <property type="evidence" value="ECO:0007669"/>
    <property type="project" value="UniProtKB-UniRule"/>
</dbReference>
<comment type="function">
    <text evidence="13">Serine/threonine-protein kinase. Involved in the specific phosphorylation of microtubule-associated proteins for MAP2 and MAP4. Phosphorylates the microtubule-associated protein MAPT/TAU. Phosphorylates CDC25C on 'Ser-216'. Regulates localization and activity of some histone deacetylases by mediating phosphorylation of HDAC7, promoting subsequent interaction between HDAC7 and 14-3-3 and export from the nucleus. Regulates localization and activity of MITF by mediating its phosphorylation, promoting subsequent interaction between MITF and 14-3-3 and retention in the cytosol. Negatively regulates the Hippo signaling pathway and antagonizes the phosphorylation of LATS1. Cooperates with DLG5 to inhibit the kinase activity of STK3/MST2 toward LATS1. Phosphorylates PKP2 and KSR1.</text>
</comment>
<keyword evidence="7" id="KW-0808">Transferase</keyword>
<dbReference type="Gene3D" id="3.30.200.20">
    <property type="entry name" value="Phosphorylase Kinase, domain 1"/>
    <property type="match status" value="1"/>
</dbReference>
<dbReference type="Gene3D" id="1.10.8.10">
    <property type="entry name" value="DNA helicase RuvA subunit, C-terminal domain"/>
    <property type="match status" value="1"/>
</dbReference>
<dbReference type="Gene3D" id="1.10.510.10">
    <property type="entry name" value="Transferase(Phosphotransferase) domain 1"/>
    <property type="match status" value="1"/>
</dbReference>
<dbReference type="Pfam" id="PF02149">
    <property type="entry name" value="KA1"/>
    <property type="match status" value="1"/>
</dbReference>
<evidence type="ECO:0000256" key="17">
    <source>
        <dbReference type="SAM" id="MobiDB-lite"/>
    </source>
</evidence>
<dbReference type="Pfam" id="PF00627">
    <property type="entry name" value="UBA"/>
    <property type="match status" value="1"/>
</dbReference>
<sequence>FSTRKPVYALPCRPQHASLSASRSEKGSGWSSRSLGARCRNSIALCSDEHPHIGNYRLLKTIGKGNFAKVKLARHILTGREVAIKIIDKTQLNPTSLQKLFREVRIMKTLNHPNIVQLFEVIETEKTLYLIMEYASGGEVFDYLVAHGRMKEKEARAKFRQIVSAVHYCHQKNIVHRDLKAENLLLDADSNIKIADFGFSNEFTAGNKLDTFCGSPPYAAPELFQGKKYDGPEVDIWSLGVILYTLVSGSLPFDGQNLKELRERVLRGKYRVPFYMSTDCEGILRRFLVLNPTKRCSLEQIMRDKWINVGYDSEELKPYIEPGEDFNDASRIDVMVGMGFNREEIRDSLSSQKYNEITATYLLLGRKSEVPPPSVFWKNCFISELCFPFIRMSNRSGDFTPRRRVFASFQTEASESRSASSLSLARVRPGAVSNGTSKHSTSSSSSGAPSSSSSSGHKPQRSASTYHRQRRSLSHRLPPASPSTHSIAGASGVSSSSSTPSSRLSRGSTVRSTFHGGQIRDRRPPSHAPPASPTPSHDAGPLPHARTRATSNLLSKLTSKLTRRVTDEPERISRSPVTSRHLPGHQKASEPRTPRCGWDVRVRSPRDPAEVVLALREAAQGCGCQVHLAGPFLLSCTHGAAGARVAFEAEVCQLPGGLGQSSGVRFKRLWGAPLAFRDIATKVSKELEL</sequence>
<comment type="subunit">
    <text evidence="14">Interacts with MAPT/TAU. Interacts with DLG5 (via coiled-coil domain). Interacts with STK3/MST2 and STK4/MST1 in the presence of DLG5. Interacts with YWHAB, YWHAG, YWHAQ and YWHAZ. Interacts with PKP2 (via N-terminus). Interacts with CDC25C. Interacts with KSR1.</text>
</comment>
<dbReference type="PROSITE" id="PS50032">
    <property type="entry name" value="KA1"/>
    <property type="match status" value="1"/>
</dbReference>
<keyword evidence="6" id="KW-0723">Serine/threonine-protein kinase</keyword>
<dbReference type="SUPFAM" id="SSF56112">
    <property type="entry name" value="Protein kinase-like (PK-like)"/>
    <property type="match status" value="1"/>
</dbReference>
<dbReference type="AlphaFoldDB" id="A0A672HX40"/>
<feature type="domain" description="Protein kinase" evidence="18">
    <location>
        <begin position="56"/>
        <end position="307"/>
    </location>
</feature>
<keyword evidence="9" id="KW-0418">Kinase</keyword>
<dbReference type="SMART" id="SM00220">
    <property type="entry name" value="S_TKc"/>
    <property type="match status" value="1"/>
</dbReference>
<proteinExistence type="inferred from homology"/>
<evidence type="ECO:0000256" key="6">
    <source>
        <dbReference type="ARBA" id="ARBA00022527"/>
    </source>
</evidence>
<evidence type="ECO:0000259" key="19">
    <source>
        <dbReference type="PROSITE" id="PS50030"/>
    </source>
</evidence>
<accession>A0A672HX40</accession>
<feature type="binding site" evidence="16">
    <location>
        <position position="85"/>
    </location>
    <ligand>
        <name>ATP</name>
        <dbReference type="ChEBI" id="CHEBI:30616"/>
    </ligand>
</feature>
<evidence type="ECO:0000259" key="18">
    <source>
        <dbReference type="PROSITE" id="PS50011"/>
    </source>
</evidence>
<dbReference type="InterPro" id="IPR017441">
    <property type="entry name" value="Protein_kinase_ATP_BS"/>
</dbReference>
<dbReference type="Proteomes" id="UP000472267">
    <property type="component" value="Chromosome 14"/>
</dbReference>
<reference evidence="21" key="2">
    <citation type="submission" date="2025-08" db="UniProtKB">
        <authorList>
            <consortium name="Ensembl"/>
        </authorList>
    </citation>
    <scope>IDENTIFICATION</scope>
</reference>
<feature type="compositionally biased region" description="Basic and acidic residues" evidence="17">
    <location>
        <begin position="564"/>
        <end position="573"/>
    </location>
</feature>
<dbReference type="InterPro" id="IPR015940">
    <property type="entry name" value="UBA"/>
</dbReference>
<evidence type="ECO:0000256" key="11">
    <source>
        <dbReference type="ARBA" id="ARBA00047899"/>
    </source>
</evidence>